<dbReference type="Proteomes" id="UP001627154">
    <property type="component" value="Unassembled WGS sequence"/>
</dbReference>
<proteinExistence type="predicted"/>
<keyword evidence="2" id="KW-1185">Reference proteome</keyword>
<comment type="caution">
    <text evidence="1">The sequence shown here is derived from an EMBL/GenBank/DDBJ whole genome shotgun (WGS) entry which is preliminary data.</text>
</comment>
<organism evidence="1 2">
    <name type="scientific">Trichogramma kaykai</name>
    <dbReference type="NCBI Taxonomy" id="54128"/>
    <lineage>
        <taxon>Eukaryota</taxon>
        <taxon>Metazoa</taxon>
        <taxon>Ecdysozoa</taxon>
        <taxon>Arthropoda</taxon>
        <taxon>Hexapoda</taxon>
        <taxon>Insecta</taxon>
        <taxon>Pterygota</taxon>
        <taxon>Neoptera</taxon>
        <taxon>Endopterygota</taxon>
        <taxon>Hymenoptera</taxon>
        <taxon>Apocrita</taxon>
        <taxon>Proctotrupomorpha</taxon>
        <taxon>Chalcidoidea</taxon>
        <taxon>Trichogrammatidae</taxon>
        <taxon>Trichogramma</taxon>
    </lineage>
</organism>
<dbReference type="EMBL" id="JBJJXI010000002">
    <property type="protein sequence ID" value="KAL3407893.1"/>
    <property type="molecule type" value="Genomic_DNA"/>
</dbReference>
<evidence type="ECO:0000313" key="1">
    <source>
        <dbReference type="EMBL" id="KAL3407893.1"/>
    </source>
</evidence>
<protein>
    <submittedName>
        <fullName evidence="1">Uncharacterized protein</fullName>
    </submittedName>
</protein>
<name>A0ABD2XV63_9HYME</name>
<accession>A0ABD2XV63</accession>
<sequence>MVKSKLKDVEGSLLDFAEYSRIENAEESERQPAKSTSIYDDDEDAIHECANDHVSTRTKERLKNREKSRDPTNFREDVSKCFCSSKVCLRAQ</sequence>
<reference evidence="1 2" key="1">
    <citation type="journal article" date="2024" name="bioRxiv">
        <title>A reference genome for Trichogramma kaykai: A tiny desert-dwelling parasitoid wasp with competing sex-ratio distorters.</title>
        <authorList>
            <person name="Culotta J."/>
            <person name="Lindsey A.R."/>
        </authorList>
    </citation>
    <scope>NUCLEOTIDE SEQUENCE [LARGE SCALE GENOMIC DNA]</scope>
    <source>
        <strain evidence="1 2">KSX58</strain>
    </source>
</reference>
<gene>
    <name evidence="1" type="ORF">TKK_000134</name>
</gene>
<evidence type="ECO:0000313" key="2">
    <source>
        <dbReference type="Proteomes" id="UP001627154"/>
    </source>
</evidence>
<dbReference type="AlphaFoldDB" id="A0ABD2XV63"/>